<organism evidence="1 2">
    <name type="scientific">Roseivirga echinicomitans</name>
    <dbReference type="NCBI Taxonomy" id="296218"/>
    <lineage>
        <taxon>Bacteria</taxon>
        <taxon>Pseudomonadati</taxon>
        <taxon>Bacteroidota</taxon>
        <taxon>Cytophagia</taxon>
        <taxon>Cytophagales</taxon>
        <taxon>Roseivirgaceae</taxon>
        <taxon>Roseivirga</taxon>
    </lineage>
</organism>
<dbReference type="EMBL" id="LRDB01000007">
    <property type="protein sequence ID" value="KYG80735.1"/>
    <property type="molecule type" value="Genomic_DNA"/>
</dbReference>
<accession>A0A150XQ06</accession>
<evidence type="ECO:0000313" key="1">
    <source>
        <dbReference type="EMBL" id="KYG80735.1"/>
    </source>
</evidence>
<name>A0A150XQ06_9BACT</name>
<proteinExistence type="predicted"/>
<dbReference type="AlphaFoldDB" id="A0A150XQ06"/>
<protein>
    <submittedName>
        <fullName evidence="1">Uncharacterized protein</fullName>
    </submittedName>
</protein>
<sequence length="123" mass="13696">MNGKIDHMVITEYEHSAQKSDPVIHPIPQKEKKVDQAQTTEHGENHHAVFVNPKQVNKPSSGVNKGQPTCEMVGGYFKSALIDFIGKIEIGVVIPKRKPFISEEPNRYKKQIDGQLNPAVLLG</sequence>
<comment type="caution">
    <text evidence="1">The sequence shown here is derived from an EMBL/GenBank/DDBJ whole genome shotgun (WGS) entry which is preliminary data.</text>
</comment>
<evidence type="ECO:0000313" key="2">
    <source>
        <dbReference type="Proteomes" id="UP000075615"/>
    </source>
</evidence>
<reference evidence="1 2" key="1">
    <citation type="submission" date="2016-01" db="EMBL/GenBank/DDBJ databases">
        <title>Genome sequencing of Roseivirga echinicomitans KMM 6058.</title>
        <authorList>
            <person name="Selvaratnam C."/>
            <person name="Thevarajoo S."/>
            <person name="Goh K.M."/>
            <person name="Ee R."/>
            <person name="Chan K.-G."/>
            <person name="Chong C.S."/>
        </authorList>
    </citation>
    <scope>NUCLEOTIDE SEQUENCE [LARGE SCALE GENOMIC DNA]</scope>
    <source>
        <strain evidence="1 2">KMM 6058</strain>
    </source>
</reference>
<dbReference type="Proteomes" id="UP000075615">
    <property type="component" value="Unassembled WGS sequence"/>
</dbReference>
<gene>
    <name evidence="1" type="ORF">AWN68_16640</name>
</gene>
<dbReference type="STRING" id="296218.AWN68_16640"/>
<keyword evidence="2" id="KW-1185">Reference proteome</keyword>